<accession>A0A328BJU9</accession>
<keyword evidence="3" id="KW-1185">Reference proteome</keyword>
<dbReference type="Pfam" id="PF11739">
    <property type="entry name" value="YdbH-like"/>
    <property type="match status" value="1"/>
</dbReference>
<protein>
    <submittedName>
        <fullName evidence="2">C4-dicarboxylate ABC transporter</fullName>
    </submittedName>
</protein>
<keyword evidence="1" id="KW-0812">Transmembrane</keyword>
<sequence length="991" mass="103245">MTDPTPPKTRPLRLILALVGVALVLLAALTWLNRRMLAREALTGWLRSKGVASEAQVEAFGPSTFVARLRVGDPANPDFAAERVEVRYRLRLTGLDVVSVTLRRPVLRAQLRRDGLHVGALDPLVQEFLRRPPRPDAAKPRVAIDDGMLHLATDYGPVRLTADALVEDARLRSLAATSAPARLRGQGFDLALGAGTLKAATTGDRIDLSLSAPAERATLAGATLSDARFSLNAKAPYPDLEKRRGDGAVSIRALLTAGSLAAGDQRLADARLTAAFDGQASGWIPTLAVAGAGRADLTAKGASLGQSRSGAVQASVAADDLRWDRKAGDLVTATLRTRATADGIVAGDLALPQLDVRGGGPLRAGPAGVRLDARLAAQGRGRWSGLGRPLPDDSADIAAIKRAARSFRISAPDVRLALDTARPAGLPASLGAPLRLLPDSGGEVRLTSLAAPARLTVSGGGLPEVDVAVRRLDLGPSPFADLTVRAALSAGPVQDGQVEAAGRLRFGEAGVSFTAERCIAVQAERLELGENDVESLAGRLCPAGGPVFAMRDGAWRLAGRAEAVTAAIPFAQVRADSGAAAITASGAGARLTARAQVSTVRLSDTTAEPRFNPLRLSGDASLSGGVLKADLSARLPGGPTIATARLSHDTAAGSGGVAIETPELAFAEGGLQPDQISPMAGALGSPAVGSARFQGRFDWTADGATSGGTLTVPRLDFTSPAGPIKGLSGTAVFSSLAPLTTAPGQELTVETVETIVLVEHLRARFEIADNLIRVAGSEADVGGGRVRLETLEIPLSPGAPSRGVLVVEGVQLHDLVEASPFGDKVEFDAKVSGRIPFEANGTRIRITGGELKAIQPGRISINRTALTGVQAEGEIKTPVEAAPAPNDTFTDFAYQAMENLAFDKLAATISSRDDGRLGVLFHIIGRHDPPQKQRIRLTLMDLIQRRFLGRKLPLPSGTGVNLTLDTTLNLDDLLADYAEYQKARNSAPVQP</sequence>
<name>A0A328BJU9_9CAUL</name>
<evidence type="ECO:0000313" key="3">
    <source>
        <dbReference type="Proteomes" id="UP000249524"/>
    </source>
</evidence>
<dbReference type="RefSeq" id="WP_111275210.1">
    <property type="nucleotide sequence ID" value="NZ_QFYS01000002.1"/>
</dbReference>
<evidence type="ECO:0000256" key="1">
    <source>
        <dbReference type="SAM" id="Phobius"/>
    </source>
</evidence>
<keyword evidence="1" id="KW-0472">Membrane</keyword>
<dbReference type="OrthoDB" id="7597031at2"/>
<comment type="caution">
    <text evidence="2">The sequence shown here is derived from an EMBL/GenBank/DDBJ whole genome shotgun (WGS) entry which is preliminary data.</text>
</comment>
<evidence type="ECO:0000313" key="2">
    <source>
        <dbReference type="EMBL" id="RAK67600.1"/>
    </source>
</evidence>
<proteinExistence type="predicted"/>
<reference evidence="2 3" key="1">
    <citation type="submission" date="2018-05" db="EMBL/GenBank/DDBJ databases">
        <authorList>
            <person name="Lanie J.A."/>
            <person name="Ng W.-L."/>
            <person name="Kazmierczak K.M."/>
            <person name="Andrzejewski T.M."/>
            <person name="Davidsen T.M."/>
            <person name="Wayne K.J."/>
            <person name="Tettelin H."/>
            <person name="Glass J.I."/>
            <person name="Rusch D."/>
            <person name="Podicherti R."/>
            <person name="Tsui H.-C.T."/>
            <person name="Winkler M.E."/>
        </authorList>
    </citation>
    <scope>NUCLEOTIDE SEQUENCE [LARGE SCALE GENOMIC DNA]</scope>
    <source>
        <strain evidence="2 3">BUT-10</strain>
    </source>
</reference>
<dbReference type="InterPro" id="IPR021730">
    <property type="entry name" value="YdbH"/>
</dbReference>
<dbReference type="Proteomes" id="UP000249524">
    <property type="component" value="Unassembled WGS sequence"/>
</dbReference>
<dbReference type="AlphaFoldDB" id="A0A328BJU9"/>
<organism evidence="2 3">
    <name type="scientific">Phenylobacterium kunshanense</name>
    <dbReference type="NCBI Taxonomy" id="1445034"/>
    <lineage>
        <taxon>Bacteria</taxon>
        <taxon>Pseudomonadati</taxon>
        <taxon>Pseudomonadota</taxon>
        <taxon>Alphaproteobacteria</taxon>
        <taxon>Caulobacterales</taxon>
        <taxon>Caulobacteraceae</taxon>
        <taxon>Phenylobacterium</taxon>
    </lineage>
</organism>
<dbReference type="EMBL" id="QFYS01000002">
    <property type="protein sequence ID" value="RAK67600.1"/>
    <property type="molecule type" value="Genomic_DNA"/>
</dbReference>
<gene>
    <name evidence="2" type="ORF">DJ019_06745</name>
</gene>
<keyword evidence="1" id="KW-1133">Transmembrane helix</keyword>
<feature type="transmembrane region" description="Helical" evidence="1">
    <location>
        <begin position="12"/>
        <end position="32"/>
    </location>
</feature>